<proteinExistence type="predicted"/>
<keyword evidence="1" id="KW-1133">Transmembrane helix</keyword>
<dbReference type="AlphaFoldDB" id="A0A6G0ZN95"/>
<gene>
    <name evidence="2" type="ORF">FWK35_00000591</name>
</gene>
<comment type="caution">
    <text evidence="2">The sequence shown here is derived from an EMBL/GenBank/DDBJ whole genome shotgun (WGS) entry which is preliminary data.</text>
</comment>
<feature type="transmembrane region" description="Helical" evidence="1">
    <location>
        <begin position="41"/>
        <end position="60"/>
    </location>
</feature>
<dbReference type="EMBL" id="VUJU01000114">
    <property type="protein sequence ID" value="KAF0772954.1"/>
    <property type="molecule type" value="Genomic_DNA"/>
</dbReference>
<name>A0A6G0ZN95_APHCR</name>
<dbReference type="Proteomes" id="UP000478052">
    <property type="component" value="Unassembled WGS sequence"/>
</dbReference>
<evidence type="ECO:0000313" key="2">
    <source>
        <dbReference type="EMBL" id="KAF0772954.1"/>
    </source>
</evidence>
<evidence type="ECO:0000256" key="1">
    <source>
        <dbReference type="SAM" id="Phobius"/>
    </source>
</evidence>
<keyword evidence="1" id="KW-0472">Membrane</keyword>
<organism evidence="2 3">
    <name type="scientific">Aphis craccivora</name>
    <name type="common">Cowpea aphid</name>
    <dbReference type="NCBI Taxonomy" id="307492"/>
    <lineage>
        <taxon>Eukaryota</taxon>
        <taxon>Metazoa</taxon>
        <taxon>Ecdysozoa</taxon>
        <taxon>Arthropoda</taxon>
        <taxon>Hexapoda</taxon>
        <taxon>Insecta</taxon>
        <taxon>Pterygota</taxon>
        <taxon>Neoptera</taxon>
        <taxon>Paraneoptera</taxon>
        <taxon>Hemiptera</taxon>
        <taxon>Sternorrhyncha</taxon>
        <taxon>Aphidomorpha</taxon>
        <taxon>Aphidoidea</taxon>
        <taxon>Aphididae</taxon>
        <taxon>Aphidini</taxon>
        <taxon>Aphis</taxon>
        <taxon>Aphis</taxon>
    </lineage>
</organism>
<protein>
    <submittedName>
        <fullName evidence="2">Uncharacterized protein</fullName>
    </submittedName>
</protein>
<sequence>MIVNSTERNTPHDAFRFLEISIFGYLFSFNLTKLESIENLFILYLTIGSTLFFYKTGLLLQAKLNISTIIIATNSI</sequence>
<evidence type="ECO:0000313" key="3">
    <source>
        <dbReference type="Proteomes" id="UP000478052"/>
    </source>
</evidence>
<accession>A0A6G0ZN95</accession>
<reference evidence="2 3" key="1">
    <citation type="submission" date="2019-08" db="EMBL/GenBank/DDBJ databases">
        <title>Whole genome of Aphis craccivora.</title>
        <authorList>
            <person name="Voronova N.V."/>
            <person name="Shulinski R.S."/>
            <person name="Bandarenka Y.V."/>
            <person name="Zhorov D.G."/>
            <person name="Warner D."/>
        </authorList>
    </citation>
    <scope>NUCLEOTIDE SEQUENCE [LARGE SCALE GENOMIC DNA]</scope>
    <source>
        <strain evidence="2">180601</strain>
        <tissue evidence="2">Whole Body</tissue>
    </source>
</reference>
<keyword evidence="1" id="KW-0812">Transmembrane</keyword>
<keyword evidence="3" id="KW-1185">Reference proteome</keyword>